<name>A0A9P9DP47_9PLEO</name>
<feature type="transmembrane region" description="Helical" evidence="1">
    <location>
        <begin position="21"/>
        <end position="38"/>
    </location>
</feature>
<organism evidence="2 3">
    <name type="scientific">Dendryphion nanum</name>
    <dbReference type="NCBI Taxonomy" id="256645"/>
    <lineage>
        <taxon>Eukaryota</taxon>
        <taxon>Fungi</taxon>
        <taxon>Dikarya</taxon>
        <taxon>Ascomycota</taxon>
        <taxon>Pezizomycotina</taxon>
        <taxon>Dothideomycetes</taxon>
        <taxon>Pleosporomycetidae</taxon>
        <taxon>Pleosporales</taxon>
        <taxon>Torulaceae</taxon>
        <taxon>Dendryphion</taxon>
    </lineage>
</organism>
<evidence type="ECO:0000256" key="1">
    <source>
        <dbReference type="SAM" id="Phobius"/>
    </source>
</evidence>
<accession>A0A9P9DP47</accession>
<keyword evidence="1" id="KW-1133">Transmembrane helix</keyword>
<keyword evidence="1" id="KW-0472">Membrane</keyword>
<reference evidence="2" key="1">
    <citation type="journal article" date="2021" name="Nat. Commun.">
        <title>Genetic determinants of endophytism in the Arabidopsis root mycobiome.</title>
        <authorList>
            <person name="Mesny F."/>
            <person name="Miyauchi S."/>
            <person name="Thiergart T."/>
            <person name="Pickel B."/>
            <person name="Atanasova L."/>
            <person name="Karlsson M."/>
            <person name="Huettel B."/>
            <person name="Barry K.W."/>
            <person name="Haridas S."/>
            <person name="Chen C."/>
            <person name="Bauer D."/>
            <person name="Andreopoulos W."/>
            <person name="Pangilinan J."/>
            <person name="LaButti K."/>
            <person name="Riley R."/>
            <person name="Lipzen A."/>
            <person name="Clum A."/>
            <person name="Drula E."/>
            <person name="Henrissat B."/>
            <person name="Kohler A."/>
            <person name="Grigoriev I.V."/>
            <person name="Martin F.M."/>
            <person name="Hacquard S."/>
        </authorList>
    </citation>
    <scope>NUCLEOTIDE SEQUENCE</scope>
    <source>
        <strain evidence="2">MPI-CAGE-CH-0243</strain>
    </source>
</reference>
<keyword evidence="3" id="KW-1185">Reference proteome</keyword>
<dbReference type="Proteomes" id="UP000700596">
    <property type="component" value="Unassembled WGS sequence"/>
</dbReference>
<proteinExistence type="predicted"/>
<evidence type="ECO:0000313" key="2">
    <source>
        <dbReference type="EMBL" id="KAH7122708.1"/>
    </source>
</evidence>
<gene>
    <name evidence="2" type="ORF">B0J11DRAFT_532133</name>
</gene>
<dbReference type="AlphaFoldDB" id="A0A9P9DP47"/>
<sequence>MRRLWKWNWSGCLTGRKDTKLVSLSSHLLFFLFFIFWFRNSARSSCLDRTARQACCTFFSFMHCIPIPRAIPIPTLRRTHRNRSLHRSPLTM</sequence>
<protein>
    <submittedName>
        <fullName evidence="2">Uncharacterized protein</fullName>
    </submittedName>
</protein>
<dbReference type="EMBL" id="JAGMWT010000009">
    <property type="protein sequence ID" value="KAH7122708.1"/>
    <property type="molecule type" value="Genomic_DNA"/>
</dbReference>
<keyword evidence="1" id="KW-0812">Transmembrane</keyword>
<comment type="caution">
    <text evidence="2">The sequence shown here is derived from an EMBL/GenBank/DDBJ whole genome shotgun (WGS) entry which is preliminary data.</text>
</comment>
<evidence type="ECO:0000313" key="3">
    <source>
        <dbReference type="Proteomes" id="UP000700596"/>
    </source>
</evidence>